<dbReference type="InterPro" id="IPR015866">
    <property type="entry name" value="Ser-tRNA-synth_1_N"/>
</dbReference>
<feature type="coiled-coil region" evidence="1">
    <location>
        <begin position="33"/>
        <end position="60"/>
    </location>
</feature>
<dbReference type="GO" id="GO:0000166">
    <property type="term" value="F:nucleotide binding"/>
    <property type="evidence" value="ECO:0007669"/>
    <property type="project" value="InterPro"/>
</dbReference>
<dbReference type="AlphaFoldDB" id="K1RMU9"/>
<accession>K1RMU9</accession>
<dbReference type="SUPFAM" id="SSF46589">
    <property type="entry name" value="tRNA-binding arm"/>
    <property type="match status" value="1"/>
</dbReference>
<organism evidence="4">
    <name type="scientific">human gut metagenome</name>
    <dbReference type="NCBI Taxonomy" id="408170"/>
    <lineage>
        <taxon>unclassified sequences</taxon>
        <taxon>metagenomes</taxon>
        <taxon>organismal metagenomes</taxon>
    </lineage>
</organism>
<reference evidence="4" key="1">
    <citation type="journal article" date="2013" name="Environ. Microbiol.">
        <title>Microbiota from the distal guts of lean and obese adolescents exhibit partial functional redundancy besides clear differences in community structure.</title>
        <authorList>
            <person name="Ferrer M."/>
            <person name="Ruiz A."/>
            <person name="Lanza F."/>
            <person name="Haange S.B."/>
            <person name="Oberbach A."/>
            <person name="Till H."/>
            <person name="Bargiela R."/>
            <person name="Campoy C."/>
            <person name="Segura M.T."/>
            <person name="Richter M."/>
            <person name="von Bergen M."/>
            <person name="Seifert J."/>
            <person name="Suarez A."/>
        </authorList>
    </citation>
    <scope>NUCLEOTIDE SEQUENCE</scope>
</reference>
<sequence>MIDIRLIRENPDLVRENIRKKFQDAKLPLVDEVIELDKANRAAINEASNLRAERNSLSKKIGMLMGQAKKDPSKLEEADGRQGTGHGAGGASGRA</sequence>
<dbReference type="EMBL" id="AJWY01014056">
    <property type="protein sequence ID" value="EKC44854.1"/>
    <property type="molecule type" value="Genomic_DNA"/>
</dbReference>
<proteinExistence type="predicted"/>
<evidence type="ECO:0000259" key="3">
    <source>
        <dbReference type="Pfam" id="PF02403"/>
    </source>
</evidence>
<feature type="domain" description="Serine-tRNA synthetase type1 N-terminal" evidence="3">
    <location>
        <begin position="1"/>
        <end position="77"/>
    </location>
</feature>
<evidence type="ECO:0000313" key="4">
    <source>
        <dbReference type="EMBL" id="EKC44854.1"/>
    </source>
</evidence>
<evidence type="ECO:0000256" key="1">
    <source>
        <dbReference type="SAM" id="Coils"/>
    </source>
</evidence>
<keyword evidence="1" id="KW-0175">Coiled coil</keyword>
<feature type="region of interest" description="Disordered" evidence="2">
    <location>
        <begin position="63"/>
        <end position="95"/>
    </location>
</feature>
<dbReference type="Pfam" id="PF02403">
    <property type="entry name" value="Seryl_tRNA_N"/>
    <property type="match status" value="1"/>
</dbReference>
<dbReference type="InterPro" id="IPR042103">
    <property type="entry name" value="SerRS_1_N_sf"/>
</dbReference>
<gene>
    <name evidence="4" type="ORF">LEA_20452</name>
</gene>
<dbReference type="Gene3D" id="1.10.287.40">
    <property type="entry name" value="Serine-tRNA synthetase, tRNA binding domain"/>
    <property type="match status" value="1"/>
</dbReference>
<protein>
    <submittedName>
        <fullName evidence="4">Serine--tRNA ligase</fullName>
    </submittedName>
</protein>
<name>K1RMU9_9ZZZZ</name>
<feature type="compositionally biased region" description="Basic and acidic residues" evidence="2">
    <location>
        <begin position="68"/>
        <end position="80"/>
    </location>
</feature>
<keyword evidence="4" id="KW-0436">Ligase</keyword>
<feature type="compositionally biased region" description="Gly residues" evidence="2">
    <location>
        <begin position="82"/>
        <end position="95"/>
    </location>
</feature>
<dbReference type="InterPro" id="IPR010978">
    <property type="entry name" value="tRNA-bd_arm"/>
</dbReference>
<comment type="caution">
    <text evidence="4">The sequence shown here is derived from an EMBL/GenBank/DDBJ whole genome shotgun (WGS) entry which is preliminary data.</text>
</comment>
<dbReference type="GO" id="GO:0016874">
    <property type="term" value="F:ligase activity"/>
    <property type="evidence" value="ECO:0007669"/>
    <property type="project" value="UniProtKB-KW"/>
</dbReference>
<evidence type="ECO:0000256" key="2">
    <source>
        <dbReference type="SAM" id="MobiDB-lite"/>
    </source>
</evidence>